<evidence type="ECO:0000313" key="2">
    <source>
        <dbReference type="Proteomes" id="UP000050471"/>
    </source>
</evidence>
<accession>A0A0P7IGK0</accession>
<dbReference type="STRING" id="154981.AKJ29_02270"/>
<reference evidence="1 2" key="1">
    <citation type="submission" date="2015-09" db="EMBL/GenBank/DDBJ databases">
        <title>Draft genome sequence of Aliiroseovarius crassostreae CV919-312TSm, the causative agent of Roseovarius Oyster Disease (formerly Juvenile Oyster Disease).</title>
        <authorList>
            <person name="Kessner L."/>
            <person name="Spinard E."/>
            <person name="Nelson D."/>
        </authorList>
    </citation>
    <scope>NUCLEOTIDE SEQUENCE [LARGE SCALE GENOMIC DNA]</scope>
    <source>
        <strain evidence="1 2">CV919-312</strain>
    </source>
</reference>
<gene>
    <name evidence="1" type="ORF">AKJ29_02270</name>
</gene>
<dbReference type="EMBL" id="LKBA01000008">
    <property type="protein sequence ID" value="KPN62994.1"/>
    <property type="molecule type" value="Genomic_DNA"/>
</dbReference>
<name>A0A0P7IGK0_9RHOB</name>
<evidence type="ECO:0000313" key="1">
    <source>
        <dbReference type="EMBL" id="KPN62994.1"/>
    </source>
</evidence>
<protein>
    <submittedName>
        <fullName evidence="1">Uncharacterized protein</fullName>
    </submittedName>
</protein>
<dbReference type="Proteomes" id="UP000050471">
    <property type="component" value="Unassembled WGS sequence"/>
</dbReference>
<proteinExistence type="predicted"/>
<comment type="caution">
    <text evidence="1">The sequence shown here is derived from an EMBL/GenBank/DDBJ whole genome shotgun (WGS) entry which is preliminary data.</text>
</comment>
<sequence length="120" mass="13643">MTKELELEAAMVIWEEIDNCSQQYQSAQTTGEQLEAYIVALGAYRDAVGTAQLRNDAMPFIEPLHIAWELAYRQGEIAESFDWDFTPWFVANCISFSEQGLSLKPDWQNRARTYGAKDAA</sequence>
<organism evidence="1 2">
    <name type="scientific">Aliiroseovarius crassostreae</name>
    <dbReference type="NCBI Taxonomy" id="154981"/>
    <lineage>
        <taxon>Bacteria</taxon>
        <taxon>Pseudomonadati</taxon>
        <taxon>Pseudomonadota</taxon>
        <taxon>Alphaproteobacteria</taxon>
        <taxon>Rhodobacterales</taxon>
        <taxon>Paracoccaceae</taxon>
        <taxon>Aliiroseovarius</taxon>
    </lineage>
</organism>
<keyword evidence="2" id="KW-1185">Reference proteome</keyword>
<dbReference type="AlphaFoldDB" id="A0A0P7IGK0"/>